<feature type="domain" description="GAIN-B" evidence="18">
    <location>
        <begin position="667"/>
        <end position="818"/>
    </location>
</feature>
<dbReference type="GO" id="GO:0030246">
    <property type="term" value="F:carbohydrate binding"/>
    <property type="evidence" value="ECO:0007669"/>
    <property type="project" value="UniProtKB-KW"/>
</dbReference>
<evidence type="ECO:0000256" key="7">
    <source>
        <dbReference type="ARBA" id="ARBA00022989"/>
    </source>
</evidence>
<dbReference type="SUPFAM" id="SSF81321">
    <property type="entry name" value="Family A G protein-coupled receptor-like"/>
    <property type="match status" value="1"/>
</dbReference>
<dbReference type="GO" id="GO:0097264">
    <property type="term" value="P:self proteolysis"/>
    <property type="evidence" value="ECO:0007669"/>
    <property type="project" value="EnsemblMetazoa"/>
</dbReference>
<dbReference type="PROSITE" id="PS01186">
    <property type="entry name" value="EGF_2"/>
    <property type="match status" value="1"/>
</dbReference>
<evidence type="ECO:0000256" key="14">
    <source>
        <dbReference type="SAM" id="Phobius"/>
    </source>
</evidence>
<dbReference type="Pfam" id="PF00059">
    <property type="entry name" value="Lectin_C"/>
    <property type="match status" value="1"/>
</dbReference>
<feature type="disulfide bond" evidence="12">
    <location>
        <begin position="51"/>
        <end position="60"/>
    </location>
</feature>
<keyword evidence="5 15" id="KW-0732">Signal</keyword>
<dbReference type="GO" id="GO:0004930">
    <property type="term" value="F:G protein-coupled receptor activity"/>
    <property type="evidence" value="ECO:0007669"/>
    <property type="project" value="UniProtKB-KW"/>
</dbReference>
<evidence type="ECO:0000259" key="19">
    <source>
        <dbReference type="PROSITE" id="PS50228"/>
    </source>
</evidence>
<evidence type="ECO:0000256" key="15">
    <source>
        <dbReference type="SAM" id="SignalP"/>
    </source>
</evidence>
<dbReference type="Gene3D" id="2.60.120.740">
    <property type="match status" value="1"/>
</dbReference>
<evidence type="ECO:0000256" key="1">
    <source>
        <dbReference type="ARBA" id="ARBA00004651"/>
    </source>
</evidence>
<feature type="compositionally biased region" description="Basic and acidic residues" evidence="13">
    <location>
        <begin position="1186"/>
        <end position="1204"/>
    </location>
</feature>
<dbReference type="PRINTS" id="PR00249">
    <property type="entry name" value="GPCRSECRETIN"/>
</dbReference>
<dbReference type="EnsemblMetazoa" id="PPA13470.1">
    <property type="protein sequence ID" value="PPA13470.1"/>
    <property type="gene ID" value="WBGene00103024"/>
</dbReference>
<dbReference type="SMART" id="SM00303">
    <property type="entry name" value="GPS"/>
    <property type="match status" value="1"/>
</dbReference>
<dbReference type="SUPFAM" id="SSF56436">
    <property type="entry name" value="C-type lectin-like"/>
    <property type="match status" value="1"/>
</dbReference>
<dbReference type="Gene3D" id="3.10.100.10">
    <property type="entry name" value="Mannose-Binding Protein A, subunit A"/>
    <property type="match status" value="1"/>
</dbReference>
<organism evidence="21 22">
    <name type="scientific">Pristionchus pacificus</name>
    <name type="common">Parasitic nematode worm</name>
    <dbReference type="NCBI Taxonomy" id="54126"/>
    <lineage>
        <taxon>Eukaryota</taxon>
        <taxon>Metazoa</taxon>
        <taxon>Ecdysozoa</taxon>
        <taxon>Nematoda</taxon>
        <taxon>Chromadorea</taxon>
        <taxon>Rhabditida</taxon>
        <taxon>Rhabditina</taxon>
        <taxon>Diplogasteromorpha</taxon>
        <taxon>Diplogasteroidea</taxon>
        <taxon>Neodiplogasteridae</taxon>
        <taxon>Pristionchus</taxon>
    </lineage>
</organism>
<dbReference type="InterPro" id="IPR001304">
    <property type="entry name" value="C-type_lectin-like"/>
</dbReference>
<feature type="region of interest" description="Disordered" evidence="13">
    <location>
        <begin position="1115"/>
        <end position="1304"/>
    </location>
</feature>
<evidence type="ECO:0000313" key="21">
    <source>
        <dbReference type="EnsemblMetazoa" id="PPA13470.1"/>
    </source>
</evidence>
<keyword evidence="8" id="KW-0807">Transducer</keyword>
<feature type="transmembrane region" description="Helical" evidence="14">
    <location>
        <begin position="828"/>
        <end position="851"/>
    </location>
</feature>
<dbReference type="PANTHER" id="PTHR12011">
    <property type="entry name" value="ADHESION G-PROTEIN COUPLED RECEPTOR"/>
    <property type="match status" value="1"/>
</dbReference>
<keyword evidence="6" id="KW-0430">Lectin</keyword>
<dbReference type="CDD" id="cd15440">
    <property type="entry name" value="7tmB2_latrophilin-like_invertebrate"/>
    <property type="match status" value="1"/>
</dbReference>
<feature type="compositionally biased region" description="Pro residues" evidence="13">
    <location>
        <begin position="1213"/>
        <end position="1228"/>
    </location>
</feature>
<feature type="transmembrane region" description="Helical" evidence="14">
    <location>
        <begin position="1041"/>
        <end position="1064"/>
    </location>
</feature>
<evidence type="ECO:0000256" key="11">
    <source>
        <dbReference type="ARBA" id="ARBA00023170"/>
    </source>
</evidence>
<feature type="signal peptide" evidence="15">
    <location>
        <begin position="1"/>
        <end position="15"/>
    </location>
</feature>
<evidence type="ECO:0000259" key="20">
    <source>
        <dbReference type="PROSITE" id="PS50261"/>
    </source>
</evidence>
<dbReference type="Gene3D" id="2.60.220.50">
    <property type="match status" value="1"/>
</dbReference>
<dbReference type="PROSITE" id="PS50261">
    <property type="entry name" value="G_PROTEIN_RECEP_F2_4"/>
    <property type="match status" value="1"/>
</dbReference>
<proteinExistence type="inferred from homology"/>
<dbReference type="GO" id="GO:0004175">
    <property type="term" value="F:endopeptidase activity"/>
    <property type="evidence" value="ECO:0007669"/>
    <property type="project" value="EnsemblMetazoa"/>
</dbReference>
<reference evidence="21" key="2">
    <citation type="submission" date="2022-06" db="UniProtKB">
        <authorList>
            <consortium name="EnsemblMetazoa"/>
        </authorList>
    </citation>
    <scope>IDENTIFICATION</scope>
    <source>
        <strain evidence="21">PS312</strain>
    </source>
</reference>
<dbReference type="SMART" id="SM00034">
    <property type="entry name" value="CLECT"/>
    <property type="match status" value="1"/>
</dbReference>
<dbReference type="Pfam" id="PF16489">
    <property type="entry name" value="GAIN"/>
    <property type="match status" value="1"/>
</dbReference>
<protein>
    <submittedName>
        <fullName evidence="21">Lat-2</fullName>
    </submittedName>
</protein>
<evidence type="ECO:0000256" key="10">
    <source>
        <dbReference type="ARBA" id="ARBA00023157"/>
    </source>
</evidence>
<dbReference type="InterPro" id="IPR048072">
    <property type="entry name" value="7tmB2_latrophilin-like"/>
</dbReference>
<evidence type="ECO:0000256" key="9">
    <source>
        <dbReference type="ARBA" id="ARBA00023136"/>
    </source>
</evidence>
<feature type="domain" description="C-type lectin" evidence="17">
    <location>
        <begin position="174"/>
        <end position="293"/>
    </location>
</feature>
<dbReference type="PROSITE" id="PS50041">
    <property type="entry name" value="C_TYPE_LECTIN_2"/>
    <property type="match status" value="1"/>
</dbReference>
<keyword evidence="11" id="KW-0675">Receptor</keyword>
<feature type="region of interest" description="Disordered" evidence="13">
    <location>
        <begin position="626"/>
        <end position="659"/>
    </location>
</feature>
<dbReference type="PROSITE" id="PS00022">
    <property type="entry name" value="EGF_1"/>
    <property type="match status" value="1"/>
</dbReference>
<evidence type="ECO:0000259" key="17">
    <source>
        <dbReference type="PROSITE" id="PS50041"/>
    </source>
</evidence>
<feature type="transmembrane region" description="Helical" evidence="14">
    <location>
        <begin position="930"/>
        <end position="950"/>
    </location>
</feature>
<dbReference type="InterPro" id="IPR017981">
    <property type="entry name" value="GPCR_2-like_7TM"/>
</dbReference>
<dbReference type="GO" id="GO:0005886">
    <property type="term" value="C:plasma membrane"/>
    <property type="evidence" value="ECO:0000318"/>
    <property type="project" value="GO_Central"/>
</dbReference>
<dbReference type="PROSITE" id="PS50026">
    <property type="entry name" value="EGF_3"/>
    <property type="match status" value="1"/>
</dbReference>
<feature type="compositionally biased region" description="Basic and acidic residues" evidence="13">
    <location>
        <begin position="1258"/>
        <end position="1269"/>
    </location>
</feature>
<comment type="similarity">
    <text evidence="2">Belongs to the G-protein coupled receptor 2 family. LN-TM7 subfamily.</text>
</comment>
<keyword evidence="22" id="KW-1185">Reference proteome</keyword>
<keyword evidence="4 14" id="KW-0812">Transmembrane</keyword>
<evidence type="ECO:0000313" key="22">
    <source>
        <dbReference type="Proteomes" id="UP000005239"/>
    </source>
</evidence>
<feature type="compositionally biased region" description="Polar residues" evidence="13">
    <location>
        <begin position="1157"/>
        <end position="1173"/>
    </location>
</feature>
<dbReference type="InterPro" id="IPR032471">
    <property type="entry name" value="AGRL2-4_GAIN_subdom_A"/>
</dbReference>
<feature type="transmembrane region" description="Helical" evidence="14">
    <location>
        <begin position="887"/>
        <end position="909"/>
    </location>
</feature>
<dbReference type="CDD" id="cd22840">
    <property type="entry name" value="Gal_Rha_Lectin_LAT2"/>
    <property type="match status" value="1"/>
</dbReference>
<name>A0A2A6CWQ2_PRIPA</name>
<dbReference type="InterPro" id="IPR000922">
    <property type="entry name" value="Lectin_gal-bd_dom"/>
</dbReference>
<comment type="subcellular location">
    <subcellularLocation>
        <location evidence="1">Cell membrane</location>
        <topology evidence="1">Multi-pass membrane protein</topology>
    </subcellularLocation>
</comment>
<dbReference type="CDD" id="cd00037">
    <property type="entry name" value="CLECT"/>
    <property type="match status" value="1"/>
</dbReference>
<feature type="domain" description="G-protein coupled receptors family 2 profile 2" evidence="20">
    <location>
        <begin position="826"/>
        <end position="1065"/>
    </location>
</feature>
<keyword evidence="10 12" id="KW-1015">Disulfide bond</keyword>
<dbReference type="GO" id="GO:0007166">
    <property type="term" value="P:cell surface receptor signaling pathway"/>
    <property type="evidence" value="ECO:0007669"/>
    <property type="project" value="InterPro"/>
</dbReference>
<dbReference type="PROSITE" id="PS50228">
    <property type="entry name" value="SUEL_LECTIN"/>
    <property type="match status" value="1"/>
</dbReference>
<keyword evidence="12" id="KW-0245">EGF-like domain</keyword>
<dbReference type="InterPro" id="IPR057244">
    <property type="entry name" value="GAIN_B"/>
</dbReference>
<dbReference type="InterPro" id="IPR016187">
    <property type="entry name" value="CTDL_fold"/>
</dbReference>
<accession>A0A8R1UAY7</accession>
<evidence type="ECO:0000256" key="2">
    <source>
        <dbReference type="ARBA" id="ARBA00010933"/>
    </source>
</evidence>
<feature type="domain" description="EGF-like" evidence="16">
    <location>
        <begin position="17"/>
        <end position="61"/>
    </location>
</feature>
<reference evidence="22" key="1">
    <citation type="journal article" date="2008" name="Nat. Genet.">
        <title>The Pristionchus pacificus genome provides a unique perspective on nematode lifestyle and parasitism.</title>
        <authorList>
            <person name="Dieterich C."/>
            <person name="Clifton S.W."/>
            <person name="Schuster L.N."/>
            <person name="Chinwalla A."/>
            <person name="Delehaunty K."/>
            <person name="Dinkelacker I."/>
            <person name="Fulton L."/>
            <person name="Fulton R."/>
            <person name="Godfrey J."/>
            <person name="Minx P."/>
            <person name="Mitreva M."/>
            <person name="Roeseler W."/>
            <person name="Tian H."/>
            <person name="Witte H."/>
            <person name="Yang S.P."/>
            <person name="Wilson R.K."/>
            <person name="Sommer R.J."/>
        </authorList>
    </citation>
    <scope>NUCLEOTIDE SEQUENCE [LARGE SCALE GENOMIC DNA]</scope>
    <source>
        <strain evidence="22">PS312</strain>
    </source>
</reference>
<dbReference type="FunFam" id="1.20.1070.10:FF:000352">
    <property type="entry name" value="Latrophilin-like protein 1"/>
    <property type="match status" value="1"/>
</dbReference>
<dbReference type="Proteomes" id="UP000005239">
    <property type="component" value="Unassembled WGS sequence"/>
</dbReference>
<keyword evidence="7 14" id="KW-1133">Transmembrane helix</keyword>
<dbReference type="Pfam" id="PF01825">
    <property type="entry name" value="GPS"/>
    <property type="match status" value="1"/>
</dbReference>
<accession>A0A2A6CWQ2</accession>
<sequence>MLLIVLLSFFPLIAAQSRRECAEGAKYCDSAGGACSLVENDEWTYFAQCECYDGFDGPRCDKRIAPGDSGQRYHCEGPFHAECPKGQTLRMDYASFGTNFASSTCAFAKHTCTDDRSLAVMRQECDGRQFCSIENLDYAFPNNNCTGKKSLIYRYRCTSDALPSACPEPNSIRGSDRCFLFDDTTGKIDYREAYEVCRRKGGFLASPITARDHQQFIDAGIMNEKRSRAWIGAISNNKAIPSWNDGSNLTFVPRDSQLEWANACLSYTTSAAIPNSFFWVSENCDQLRFGLCSFVPGTTPTQPTVPIPGKSKGKVEHDLALSFTNTIYFFCPTRAKSMTKRGSLAPVANRCDEKSPSLTATVDRVSIGDSVPRRPMPFARLFESAAHCEETTWRGVIFPRTRACDTVIVDCPNPDLIEGREQSVVRASAESSRMGVREMRNAVSRGREAEIVSGETANHLKTTLSTQLYGGDITGSVDLTRSMLSLARGQYNSLDDRVVRQTRAQNFTQNLGDCGDSLLEGRALPVWEQLPSGARINQASDLMQSLEESAILLADYSYIEKQAIDYDHWAMEVEVRRTVQPQFGGGGGEGAAGAFEAAAAAPPAAVFAPTSPFAANADVMDDSGFTARGMAGRQPVSSNDVPLPKLPEYQEQKPSDPVSFSTIRKSPIISLPSTSTLSSSAGPMFSPADSPPAGPSFFSPASSSGASFRVLNFSYFVFSSLGAILSNETTRVNSQVIGATVNDASRSVQLPDSEPVTLTFFHLHTSGVANPRCVFWDTFVSDWSTRGCQLLMSNLTTSVCQCNHLTSFAILMDITGELSQLENTALDVVTVVGCAISIVCLLLSFLVFSCFRSLRGLRSTIHANLCLTLLLAELVFVLGVSRTKNTVACSVTALLLHLLFLSAFCWMLLEGVQLYMMLVQVFEPSSTHIALLYLFAYGLPAVIVGVAAGVDWKNYGTENYCWIDTTTPTIWAFAGPVAAVVAINIFFLLIALRVVLSISSRDRSRADRLRGWLKGSATLLCLLGITWVFGFLTAVHGASVVFAWIFTLLNCTQGIFIFVLHVLMNEKARTAVSRWLRHGWCCFSNAESAANYNSKEYVTSRQRFLNMIRSTAADTGDNADETSGADKRQKRMRKEDTTSSTGPSTASTDTKEKGPLTPTSKTSAWLSQIPSQDDGNDYDLPPQSPVEKEEIKDHKEIKDQREIKDQDEEDRPPPLPKSPPPPLTPPTSPRLQYLEVPPLPPPDYDDDFIVPPLSRSTRSLDLRETDNRTPVRRKKFPLGATDEERGAAAAPLHLEQDQEALSRL</sequence>
<dbReference type="PANTHER" id="PTHR12011:SF347">
    <property type="entry name" value="FI21270P1-RELATED"/>
    <property type="match status" value="1"/>
</dbReference>
<evidence type="ECO:0000256" key="3">
    <source>
        <dbReference type="ARBA" id="ARBA00022475"/>
    </source>
</evidence>
<feature type="transmembrane region" description="Helical" evidence="14">
    <location>
        <begin position="970"/>
        <end position="996"/>
    </location>
</feature>
<evidence type="ECO:0000259" key="16">
    <source>
        <dbReference type="PROSITE" id="PS50026"/>
    </source>
</evidence>
<dbReference type="InterPro" id="IPR000832">
    <property type="entry name" value="GPCR_2_secretin-like"/>
</dbReference>
<evidence type="ECO:0000259" key="18">
    <source>
        <dbReference type="PROSITE" id="PS50221"/>
    </source>
</evidence>
<dbReference type="InterPro" id="IPR000203">
    <property type="entry name" value="GPS"/>
</dbReference>
<evidence type="ECO:0000256" key="13">
    <source>
        <dbReference type="SAM" id="MobiDB-lite"/>
    </source>
</evidence>
<feature type="compositionally biased region" description="Low complexity" evidence="13">
    <location>
        <begin position="1138"/>
        <end position="1148"/>
    </location>
</feature>
<evidence type="ECO:0000256" key="8">
    <source>
        <dbReference type="ARBA" id="ARBA00023040"/>
    </source>
</evidence>
<dbReference type="Pfam" id="PF02140">
    <property type="entry name" value="SUEL_Lectin"/>
    <property type="match status" value="1"/>
</dbReference>
<keyword evidence="3" id="KW-1003">Cell membrane</keyword>
<feature type="transmembrane region" description="Helical" evidence="14">
    <location>
        <begin position="863"/>
        <end position="881"/>
    </location>
</feature>
<evidence type="ECO:0000256" key="5">
    <source>
        <dbReference type="ARBA" id="ARBA00022729"/>
    </source>
</evidence>
<gene>
    <name evidence="21" type="primary">WBGene00103024</name>
</gene>
<dbReference type="Pfam" id="PF00002">
    <property type="entry name" value="7tm_2"/>
    <property type="match status" value="1"/>
</dbReference>
<dbReference type="InterPro" id="IPR016186">
    <property type="entry name" value="C-type_lectin-like/link_sf"/>
</dbReference>
<keyword evidence="9 14" id="KW-0472">Membrane</keyword>
<dbReference type="InterPro" id="IPR046338">
    <property type="entry name" value="GAIN_dom_sf"/>
</dbReference>
<dbReference type="PROSITE" id="PS50221">
    <property type="entry name" value="GAIN_B"/>
    <property type="match status" value="1"/>
</dbReference>
<feature type="transmembrane region" description="Helical" evidence="14">
    <location>
        <begin position="1017"/>
        <end position="1035"/>
    </location>
</feature>
<evidence type="ECO:0000256" key="12">
    <source>
        <dbReference type="PROSITE-ProRule" id="PRU00076"/>
    </source>
</evidence>
<dbReference type="InterPro" id="IPR043159">
    <property type="entry name" value="Lectin_gal-bd_sf"/>
</dbReference>
<feature type="domain" description="SUEL-type lectin" evidence="19">
    <location>
        <begin position="80"/>
        <end position="158"/>
    </location>
</feature>
<feature type="compositionally biased region" description="Basic and acidic residues" evidence="13">
    <location>
        <begin position="1294"/>
        <end position="1304"/>
    </location>
</feature>
<comment type="caution">
    <text evidence="12">Lacks conserved residue(s) required for the propagation of feature annotation.</text>
</comment>
<dbReference type="InterPro" id="IPR000742">
    <property type="entry name" value="EGF"/>
</dbReference>
<evidence type="ECO:0000256" key="6">
    <source>
        <dbReference type="ARBA" id="ARBA00022734"/>
    </source>
</evidence>
<keyword evidence="8" id="KW-0297">G-protein coupled receptor</keyword>
<feature type="chain" id="PRO_5043881889" evidence="15">
    <location>
        <begin position="16"/>
        <end position="1304"/>
    </location>
</feature>
<dbReference type="Gene3D" id="1.20.1070.10">
    <property type="entry name" value="Rhodopsin 7-helix transmembrane proteins"/>
    <property type="match status" value="1"/>
</dbReference>
<evidence type="ECO:0000256" key="4">
    <source>
        <dbReference type="ARBA" id="ARBA00022692"/>
    </source>
</evidence>